<name>A0A2A2T439_9BURK</name>
<comment type="caution">
    <text evidence="2">The sequence shown here is derived from an EMBL/GenBank/DDBJ whole genome shotgun (WGS) entry which is preliminary data.</text>
</comment>
<evidence type="ECO:0000313" key="1">
    <source>
        <dbReference type="EMBL" id="PAT42256.1"/>
    </source>
</evidence>
<protein>
    <recommendedName>
        <fullName evidence="5">PIN domain-containing protein</fullName>
    </recommendedName>
</protein>
<evidence type="ECO:0000313" key="2">
    <source>
        <dbReference type="EMBL" id="PAX16220.1"/>
    </source>
</evidence>
<evidence type="ECO:0000313" key="4">
    <source>
        <dbReference type="Proteomes" id="UP000218439"/>
    </source>
</evidence>
<evidence type="ECO:0000313" key="3">
    <source>
        <dbReference type="Proteomes" id="UP000217780"/>
    </source>
</evidence>
<sequence>MRDAPAAPVVLDTNVLVAGLRSPHGASFRLLELLQQNRLHIEVLTPQQWLQQLSEEPPCLP</sequence>
<dbReference type="AlphaFoldDB" id="A0A2A2T439"/>
<dbReference type="GeneID" id="93874960"/>
<accession>A0A2A2AWQ2</accession>
<dbReference type="Proteomes" id="UP000217780">
    <property type="component" value="Unassembled WGS sequence"/>
</dbReference>
<gene>
    <name evidence="1" type="ORF">CK621_10145</name>
    <name evidence="2" type="ORF">CLI92_10510</name>
</gene>
<dbReference type="RefSeq" id="WP_095542829.1">
    <property type="nucleotide sequence ID" value="NZ_NSJC01000012.1"/>
</dbReference>
<accession>A0A2A2T439</accession>
<reference evidence="3 4" key="1">
    <citation type="submission" date="2017-08" db="EMBL/GenBank/DDBJ databases">
        <title>WGS of Clinical strains of the CDC Group NO-1 linked to zoonotic infections in humans.</title>
        <authorList>
            <person name="Bernier A.-M."/>
            <person name="Bernard K."/>
        </authorList>
    </citation>
    <scope>NUCLEOTIDE SEQUENCE [LARGE SCALE GENOMIC DNA]</scope>
    <source>
        <strain evidence="1 4">NML120219</strain>
        <strain evidence="2 3">NML91-0035</strain>
    </source>
</reference>
<dbReference type="EMBL" id="NTBI01000009">
    <property type="protein sequence ID" value="PAX16220.1"/>
    <property type="molecule type" value="Genomic_DNA"/>
</dbReference>
<dbReference type="Proteomes" id="UP000218439">
    <property type="component" value="Unassembled WGS sequence"/>
</dbReference>
<proteinExistence type="predicted"/>
<organism evidence="2 3">
    <name type="scientific">Vandammella animalimorsus</name>
    <dbReference type="NCBI Taxonomy" id="2029117"/>
    <lineage>
        <taxon>Bacteria</taxon>
        <taxon>Pseudomonadati</taxon>
        <taxon>Pseudomonadota</taxon>
        <taxon>Betaproteobacteria</taxon>
        <taxon>Burkholderiales</taxon>
        <taxon>Comamonadaceae</taxon>
        <taxon>Vandammella</taxon>
    </lineage>
</organism>
<dbReference type="EMBL" id="NSJE01000016">
    <property type="protein sequence ID" value="PAT42256.1"/>
    <property type="molecule type" value="Genomic_DNA"/>
</dbReference>
<evidence type="ECO:0008006" key="5">
    <source>
        <dbReference type="Google" id="ProtNLM"/>
    </source>
</evidence>